<evidence type="ECO:0000313" key="1">
    <source>
        <dbReference type="EMBL" id="TRY78753.1"/>
    </source>
</evidence>
<comment type="caution">
    <text evidence="1">The sequence shown here is derived from an EMBL/GenBank/DDBJ whole genome shotgun (WGS) entry which is preliminary data.</text>
</comment>
<dbReference type="EMBL" id="VCGU01000003">
    <property type="protein sequence ID" value="TRY78753.1"/>
    <property type="molecule type" value="Genomic_DNA"/>
</dbReference>
<accession>A0A553PM38</accession>
<keyword evidence="2" id="KW-1185">Reference proteome</keyword>
<organism evidence="1 2">
    <name type="scientific">Tigriopus californicus</name>
    <name type="common">Marine copepod</name>
    <dbReference type="NCBI Taxonomy" id="6832"/>
    <lineage>
        <taxon>Eukaryota</taxon>
        <taxon>Metazoa</taxon>
        <taxon>Ecdysozoa</taxon>
        <taxon>Arthropoda</taxon>
        <taxon>Crustacea</taxon>
        <taxon>Multicrustacea</taxon>
        <taxon>Hexanauplia</taxon>
        <taxon>Copepoda</taxon>
        <taxon>Harpacticoida</taxon>
        <taxon>Harpacticidae</taxon>
        <taxon>Tigriopus</taxon>
    </lineage>
</organism>
<dbReference type="AlphaFoldDB" id="A0A553PM38"/>
<dbReference type="Proteomes" id="UP000318571">
    <property type="component" value="Chromosome 11"/>
</dbReference>
<protein>
    <submittedName>
        <fullName evidence="1">Uncharacterized protein</fullName>
    </submittedName>
</protein>
<reference evidence="1 2" key="1">
    <citation type="journal article" date="2018" name="Nat. Ecol. Evol.">
        <title>Genomic signatures of mitonuclear coevolution across populations of Tigriopus californicus.</title>
        <authorList>
            <person name="Barreto F.S."/>
            <person name="Watson E.T."/>
            <person name="Lima T.G."/>
            <person name="Willett C.S."/>
            <person name="Edmands S."/>
            <person name="Li W."/>
            <person name="Burton R.S."/>
        </authorList>
    </citation>
    <scope>NUCLEOTIDE SEQUENCE [LARGE SCALE GENOMIC DNA]</scope>
    <source>
        <strain evidence="1 2">San Diego</strain>
    </source>
</reference>
<sequence length="204" mass="23333">MTNGRIMALPTDTPIPNINRISAHEQGDPTSNRAQLVAPPNENQIIGSHRIPCDECRKDCQDILALKDQCLKLRLDLANTRRRREHMEKETARKMSDLKSEHVKAIHAMKSTVLGPEDQGDVLKKDFKRLLVDHETVAREICHENQRLRDEIAKLIIHIDVKSVEADDECLKVAKLLNRLKDTKRGMKNIHGDDDESYIEIIIP</sequence>
<name>A0A553PM38_TIGCA</name>
<proteinExistence type="predicted"/>
<evidence type="ECO:0000313" key="2">
    <source>
        <dbReference type="Proteomes" id="UP000318571"/>
    </source>
</evidence>
<gene>
    <name evidence="1" type="ORF">TCAL_09469</name>
</gene>